<proteinExistence type="predicted"/>
<dbReference type="PANTHER" id="PTHR43132:SF2">
    <property type="entry name" value="ARSENICAL RESISTANCE OPERON REPRESSOR ARSR-RELATED"/>
    <property type="match status" value="1"/>
</dbReference>
<dbReference type="CDD" id="cd00090">
    <property type="entry name" value="HTH_ARSR"/>
    <property type="match status" value="1"/>
</dbReference>
<keyword evidence="3" id="KW-0804">Transcription</keyword>
<dbReference type="SMART" id="SM00418">
    <property type="entry name" value="HTH_ARSR"/>
    <property type="match status" value="1"/>
</dbReference>
<comment type="caution">
    <text evidence="5">The sequence shown here is derived from an EMBL/GenBank/DDBJ whole genome shotgun (WGS) entry which is preliminary data.</text>
</comment>
<reference evidence="5 6" key="1">
    <citation type="submission" date="2018-01" db="EMBL/GenBank/DDBJ databases">
        <title>Metagenomic assembled genomes from two thermal pools in the Uzon Caldera, Kamchatka, Russia.</title>
        <authorList>
            <person name="Wilkins L."/>
            <person name="Ettinger C."/>
        </authorList>
    </citation>
    <scope>NUCLEOTIDE SEQUENCE [LARGE SCALE GENOMIC DNA]</scope>
    <source>
        <strain evidence="5">ARK-10</strain>
    </source>
</reference>
<dbReference type="NCBIfam" id="NF033788">
    <property type="entry name" value="HTH_metalloreg"/>
    <property type="match status" value="1"/>
</dbReference>
<evidence type="ECO:0000259" key="4">
    <source>
        <dbReference type="PROSITE" id="PS50987"/>
    </source>
</evidence>
<dbReference type="InterPro" id="IPR011991">
    <property type="entry name" value="ArsR-like_HTH"/>
</dbReference>
<dbReference type="AlphaFoldDB" id="A0A2J6XA88"/>
<evidence type="ECO:0000256" key="3">
    <source>
        <dbReference type="ARBA" id="ARBA00023163"/>
    </source>
</evidence>
<dbReference type="InterPro" id="IPR001845">
    <property type="entry name" value="HTH_ArsR_DNA-bd_dom"/>
</dbReference>
<dbReference type="Pfam" id="PF01022">
    <property type="entry name" value="HTH_5"/>
    <property type="match status" value="1"/>
</dbReference>
<dbReference type="PROSITE" id="PS50987">
    <property type="entry name" value="HTH_ARSR_2"/>
    <property type="match status" value="1"/>
</dbReference>
<dbReference type="Gene3D" id="1.10.10.10">
    <property type="entry name" value="Winged helix-like DNA-binding domain superfamily/Winged helix DNA-binding domain"/>
    <property type="match status" value="1"/>
</dbReference>
<organism evidence="5 6">
    <name type="scientific">Caldisericum exile</name>
    <dbReference type="NCBI Taxonomy" id="693075"/>
    <lineage>
        <taxon>Bacteria</taxon>
        <taxon>Pseudomonadati</taxon>
        <taxon>Caldisericota/Cryosericota group</taxon>
        <taxon>Caldisericota</taxon>
        <taxon>Caldisericia</taxon>
        <taxon>Caldisericales</taxon>
        <taxon>Caldisericaceae</taxon>
        <taxon>Caldisericum</taxon>
    </lineage>
</organism>
<accession>A0A2J6XA88</accession>
<evidence type="ECO:0000256" key="1">
    <source>
        <dbReference type="ARBA" id="ARBA00023015"/>
    </source>
</evidence>
<dbReference type="InterPro" id="IPR051011">
    <property type="entry name" value="Metal_resp_trans_reg"/>
</dbReference>
<dbReference type="GO" id="GO:0003700">
    <property type="term" value="F:DNA-binding transcription factor activity"/>
    <property type="evidence" value="ECO:0007669"/>
    <property type="project" value="InterPro"/>
</dbReference>
<gene>
    <name evidence="5" type="ORF">C0175_00020</name>
</gene>
<dbReference type="PRINTS" id="PR00778">
    <property type="entry name" value="HTHARSR"/>
</dbReference>
<sequence>MSEKILKKTAEYFKAFSHPTRIKIIELLSENETCVCEMVSRLNLDQSHISRHLTILRSMGIVEDRRKGNMVFYKLVDHASIEIIKRVKEKFTN</sequence>
<keyword evidence="1" id="KW-0805">Transcription regulation</keyword>
<evidence type="ECO:0000313" key="6">
    <source>
        <dbReference type="Proteomes" id="UP000236910"/>
    </source>
</evidence>
<feature type="domain" description="HTH arsR-type" evidence="4">
    <location>
        <begin position="1"/>
        <end position="93"/>
    </location>
</feature>
<evidence type="ECO:0000256" key="2">
    <source>
        <dbReference type="ARBA" id="ARBA00023125"/>
    </source>
</evidence>
<keyword evidence="2" id="KW-0238">DNA-binding</keyword>
<dbReference type="EMBL" id="PNIX01000001">
    <property type="protein sequence ID" value="PMP84459.1"/>
    <property type="molecule type" value="Genomic_DNA"/>
</dbReference>
<dbReference type="Proteomes" id="UP000236910">
    <property type="component" value="Unassembled WGS sequence"/>
</dbReference>
<dbReference type="InterPro" id="IPR036390">
    <property type="entry name" value="WH_DNA-bd_sf"/>
</dbReference>
<dbReference type="PANTHER" id="PTHR43132">
    <property type="entry name" value="ARSENICAL RESISTANCE OPERON REPRESSOR ARSR-RELATED"/>
    <property type="match status" value="1"/>
</dbReference>
<protein>
    <submittedName>
        <fullName evidence="5">ArsR family transcriptional regulator</fullName>
    </submittedName>
</protein>
<dbReference type="SUPFAM" id="SSF46785">
    <property type="entry name" value="Winged helix' DNA-binding domain"/>
    <property type="match status" value="1"/>
</dbReference>
<dbReference type="InterPro" id="IPR036388">
    <property type="entry name" value="WH-like_DNA-bd_sf"/>
</dbReference>
<evidence type="ECO:0000313" key="5">
    <source>
        <dbReference type="EMBL" id="PMP84459.1"/>
    </source>
</evidence>
<dbReference type="GO" id="GO:0003677">
    <property type="term" value="F:DNA binding"/>
    <property type="evidence" value="ECO:0007669"/>
    <property type="project" value="UniProtKB-KW"/>
</dbReference>
<name>A0A2J6XA88_9BACT</name>